<evidence type="ECO:0000256" key="2">
    <source>
        <dbReference type="ARBA" id="ARBA00023125"/>
    </source>
</evidence>
<evidence type="ECO:0000313" key="8">
    <source>
        <dbReference type="Proteomes" id="UP001178888"/>
    </source>
</evidence>
<evidence type="ECO:0000313" key="7">
    <source>
        <dbReference type="Proteomes" id="UP000295132"/>
    </source>
</evidence>
<keyword evidence="8" id="KW-1185">Reference proteome</keyword>
<dbReference type="InterPro" id="IPR036390">
    <property type="entry name" value="WH_DNA-bd_sf"/>
</dbReference>
<reference evidence="5" key="2">
    <citation type="submission" date="2023-08" db="EMBL/GenBank/DDBJ databases">
        <title>Nitrogen cycling bacteria in agricultural field soils.</title>
        <authorList>
            <person name="Jang J."/>
        </authorList>
    </citation>
    <scope>NUCLEOTIDE SEQUENCE</scope>
    <source>
        <strain evidence="5">PS3-36</strain>
    </source>
</reference>
<dbReference type="RefSeq" id="WP_133333691.1">
    <property type="nucleotide sequence ID" value="NZ_JAVGVR010000001.1"/>
</dbReference>
<evidence type="ECO:0000313" key="5">
    <source>
        <dbReference type="EMBL" id="MDQ6597199.1"/>
    </source>
</evidence>
<dbReference type="PANTHER" id="PTHR42756:SF1">
    <property type="entry name" value="TRANSCRIPTIONAL REPRESSOR OF EMRAB OPERON"/>
    <property type="match status" value="1"/>
</dbReference>
<name>A0A4R5VW19_9BACI</name>
<dbReference type="PROSITE" id="PS50995">
    <property type="entry name" value="HTH_MARR_2"/>
    <property type="match status" value="1"/>
</dbReference>
<dbReference type="Proteomes" id="UP000295132">
    <property type="component" value="Unassembled WGS sequence"/>
</dbReference>
<reference evidence="6 7" key="1">
    <citation type="submission" date="2019-03" db="EMBL/GenBank/DDBJ databases">
        <title>Bacillus niacini sp. nov. a Nicotinate-Metabolizing Mesophile Isolated from Soil.</title>
        <authorList>
            <person name="Zhang G."/>
        </authorList>
    </citation>
    <scope>NUCLEOTIDE SEQUENCE [LARGE SCALE GENOMIC DNA]</scope>
    <source>
        <strain evidence="6 7">WN066</strain>
    </source>
</reference>
<dbReference type="EMBL" id="JAVGVR010000001">
    <property type="protein sequence ID" value="MDQ6597199.1"/>
    <property type="molecule type" value="Genomic_DNA"/>
</dbReference>
<dbReference type="SUPFAM" id="SSF46785">
    <property type="entry name" value="Winged helix' DNA-binding domain"/>
    <property type="match status" value="1"/>
</dbReference>
<comment type="caution">
    <text evidence="6">The sequence shown here is derived from an EMBL/GenBank/DDBJ whole genome shotgun (WGS) entry which is preliminary data.</text>
</comment>
<keyword evidence="1" id="KW-0805">Transcription regulation</keyword>
<dbReference type="GO" id="GO:0003677">
    <property type="term" value="F:DNA binding"/>
    <property type="evidence" value="ECO:0007669"/>
    <property type="project" value="UniProtKB-KW"/>
</dbReference>
<dbReference type="PANTHER" id="PTHR42756">
    <property type="entry name" value="TRANSCRIPTIONAL REGULATOR, MARR"/>
    <property type="match status" value="1"/>
</dbReference>
<evidence type="ECO:0000313" key="6">
    <source>
        <dbReference type="EMBL" id="TDK63355.1"/>
    </source>
</evidence>
<dbReference type="GO" id="GO:0003700">
    <property type="term" value="F:DNA-binding transcription factor activity"/>
    <property type="evidence" value="ECO:0007669"/>
    <property type="project" value="InterPro"/>
</dbReference>
<dbReference type="EMBL" id="SMYO01000003">
    <property type="protein sequence ID" value="TDK63355.1"/>
    <property type="molecule type" value="Genomic_DNA"/>
</dbReference>
<evidence type="ECO:0000256" key="1">
    <source>
        <dbReference type="ARBA" id="ARBA00023015"/>
    </source>
</evidence>
<sequence length="142" mass="16861">MQGFFQQYIRVYRPLISKLNETLGEYELSYSLWQVIWYINKNQQSTLVDISNYYNVEKPTVTRAVKRLEEKLIIKVIPGKDKREKVIQLTDIGEDLYQIIRQKITELEYSVMSGISKEEQNAAFQLLPKLRKNILKEGRKDE</sequence>
<proteinExistence type="predicted"/>
<feature type="domain" description="HTH marR-type" evidence="4">
    <location>
        <begin position="1"/>
        <end position="132"/>
    </location>
</feature>
<dbReference type="Pfam" id="PF13463">
    <property type="entry name" value="HTH_27"/>
    <property type="match status" value="1"/>
</dbReference>
<accession>A0A4R5VW19</accession>
<dbReference type="Gene3D" id="1.10.10.10">
    <property type="entry name" value="Winged helix-like DNA-binding domain superfamily/Winged helix DNA-binding domain"/>
    <property type="match status" value="1"/>
</dbReference>
<keyword evidence="2 5" id="KW-0238">DNA-binding</keyword>
<dbReference type="PRINTS" id="PR00598">
    <property type="entry name" value="HTHMARR"/>
</dbReference>
<protein>
    <submittedName>
        <fullName evidence="6">MarR family transcriptional regulator</fullName>
    </submittedName>
    <submittedName>
        <fullName evidence="5">Winged helix DNA-binding protein</fullName>
    </submittedName>
</protein>
<dbReference type="Proteomes" id="UP001178888">
    <property type="component" value="Unassembled WGS sequence"/>
</dbReference>
<organism evidence="6 7">
    <name type="scientific">Bacillus salipaludis</name>
    <dbReference type="NCBI Taxonomy" id="2547811"/>
    <lineage>
        <taxon>Bacteria</taxon>
        <taxon>Bacillati</taxon>
        <taxon>Bacillota</taxon>
        <taxon>Bacilli</taxon>
        <taxon>Bacillales</taxon>
        <taxon>Bacillaceae</taxon>
        <taxon>Bacillus</taxon>
    </lineage>
</organism>
<dbReference type="InterPro" id="IPR000835">
    <property type="entry name" value="HTH_MarR-typ"/>
</dbReference>
<dbReference type="AlphaFoldDB" id="A0A4R5VW19"/>
<dbReference type="InterPro" id="IPR036388">
    <property type="entry name" value="WH-like_DNA-bd_sf"/>
</dbReference>
<gene>
    <name evidence="6" type="ORF">E2K98_07880</name>
    <name evidence="5" type="ORF">RCG21_12675</name>
</gene>
<evidence type="ECO:0000256" key="3">
    <source>
        <dbReference type="ARBA" id="ARBA00023163"/>
    </source>
</evidence>
<dbReference type="SMART" id="SM00347">
    <property type="entry name" value="HTH_MARR"/>
    <property type="match status" value="1"/>
</dbReference>
<keyword evidence="3" id="KW-0804">Transcription</keyword>
<evidence type="ECO:0000259" key="4">
    <source>
        <dbReference type="PROSITE" id="PS50995"/>
    </source>
</evidence>